<feature type="domain" description="Secretion system C-terminal sorting" evidence="3">
    <location>
        <begin position="39"/>
        <end position="111"/>
    </location>
</feature>
<dbReference type="AlphaFoldDB" id="A0A3P3WDZ0"/>
<dbReference type="Gene3D" id="2.60.120.380">
    <property type="match status" value="1"/>
</dbReference>
<protein>
    <submittedName>
        <fullName evidence="4">T9SS C-terminal target domain-containing protein</fullName>
    </submittedName>
</protein>
<evidence type="ECO:0000313" key="5">
    <source>
        <dbReference type="Proteomes" id="UP000275719"/>
    </source>
</evidence>
<dbReference type="RefSeq" id="WP_125017929.1">
    <property type="nucleotide sequence ID" value="NZ_RQVQ01000008.1"/>
</dbReference>
<comment type="caution">
    <text evidence="4">The sequence shown here is derived from an EMBL/GenBank/DDBJ whole genome shotgun (WGS) entry which is preliminary data.</text>
</comment>
<dbReference type="InterPro" id="IPR026444">
    <property type="entry name" value="Secre_tail"/>
</dbReference>
<gene>
    <name evidence="4" type="ORF">EG240_04630</name>
</gene>
<feature type="signal peptide" evidence="2">
    <location>
        <begin position="1"/>
        <end position="21"/>
    </location>
</feature>
<proteinExistence type="predicted"/>
<dbReference type="Proteomes" id="UP000275719">
    <property type="component" value="Unassembled WGS sequence"/>
</dbReference>
<dbReference type="EMBL" id="RQVQ01000008">
    <property type="protein sequence ID" value="RRJ91849.1"/>
    <property type="molecule type" value="Genomic_DNA"/>
</dbReference>
<reference evidence="4 5" key="1">
    <citation type="submission" date="2018-11" db="EMBL/GenBank/DDBJ databases">
        <title>Flavobacterium sp. nov., YIM 102701-2 draft genome.</title>
        <authorList>
            <person name="Li G."/>
            <person name="Jiang Y."/>
        </authorList>
    </citation>
    <scope>NUCLEOTIDE SEQUENCE [LARGE SCALE GENOMIC DNA]</scope>
    <source>
        <strain evidence="4 5">YIM 102701-2</strain>
    </source>
</reference>
<dbReference type="NCBIfam" id="TIGR04183">
    <property type="entry name" value="Por_Secre_tail"/>
    <property type="match status" value="1"/>
</dbReference>
<name>A0A3P3WDZ0_9FLAO</name>
<evidence type="ECO:0000313" key="4">
    <source>
        <dbReference type="EMBL" id="RRJ91849.1"/>
    </source>
</evidence>
<dbReference type="Pfam" id="PF18962">
    <property type="entry name" value="Por_Secre_tail"/>
    <property type="match status" value="1"/>
</dbReference>
<accession>A0A3P3WDZ0</accession>
<keyword evidence="5" id="KW-1185">Reference proteome</keyword>
<sequence>MKQKYILYILFSLFISVSGIAQEKKNTSTKTDGIEGLQIFPNPVTNGRIYISTDQNSNSREVEIYDMLGKKVYEVTLYGNNKEINISNLNPGIYLIKVKENNTSATRKLVIK</sequence>
<evidence type="ECO:0000259" key="3">
    <source>
        <dbReference type="Pfam" id="PF18962"/>
    </source>
</evidence>
<organism evidence="4 5">
    <name type="scientific">Paenimyroides tangerinum</name>
    <dbReference type="NCBI Taxonomy" id="2488728"/>
    <lineage>
        <taxon>Bacteria</taxon>
        <taxon>Pseudomonadati</taxon>
        <taxon>Bacteroidota</taxon>
        <taxon>Flavobacteriia</taxon>
        <taxon>Flavobacteriales</taxon>
        <taxon>Flavobacteriaceae</taxon>
        <taxon>Paenimyroides</taxon>
    </lineage>
</organism>
<dbReference type="OrthoDB" id="862563at2"/>
<evidence type="ECO:0000256" key="2">
    <source>
        <dbReference type="SAM" id="SignalP"/>
    </source>
</evidence>
<keyword evidence="1 2" id="KW-0732">Signal</keyword>
<evidence type="ECO:0000256" key="1">
    <source>
        <dbReference type="ARBA" id="ARBA00022729"/>
    </source>
</evidence>
<feature type="chain" id="PRO_5018279427" evidence="2">
    <location>
        <begin position="22"/>
        <end position="112"/>
    </location>
</feature>